<proteinExistence type="predicted"/>
<accession>A0A1H3TNH4</accession>
<keyword evidence="3" id="KW-1185">Reference proteome</keyword>
<sequence length="188" mass="19806">MSGTNQFVAEICMFPFNFAPKGWAWCDGQLLSLSQNTALFALLGTTYGGNGFSNFALPDLKGRLPMHPGQGPGLSLHDLGEMGGQASVTLLESEIPNHSHNVDINIPVGGTADTDSPLNAYPATFEVGDQINGKPAALYSSTTDGNLGSFNSQISSNPAGGGQPHNNMQPTLFVYYCIALQGVFPPRT</sequence>
<dbReference type="RefSeq" id="WP_019600106.1">
    <property type="nucleotide sequence ID" value="NZ_FNQC01000019.1"/>
</dbReference>
<protein>
    <submittedName>
        <fullName evidence="2">Microcystin-dependent protein</fullName>
    </submittedName>
</protein>
<dbReference type="Proteomes" id="UP000199663">
    <property type="component" value="Unassembled WGS sequence"/>
</dbReference>
<dbReference type="InterPro" id="IPR011083">
    <property type="entry name" value="Phage_tail_collar_dom"/>
</dbReference>
<name>A0A1H3TNH4_9BACT</name>
<dbReference type="SUPFAM" id="SSF88874">
    <property type="entry name" value="Receptor-binding domain of short tail fibre protein gp12"/>
    <property type="match status" value="1"/>
</dbReference>
<evidence type="ECO:0000259" key="1">
    <source>
        <dbReference type="Pfam" id="PF07484"/>
    </source>
</evidence>
<feature type="domain" description="Phage tail collar" evidence="1">
    <location>
        <begin position="10"/>
        <end position="65"/>
    </location>
</feature>
<dbReference type="EMBL" id="FNQC01000019">
    <property type="protein sequence ID" value="SDZ51185.1"/>
    <property type="molecule type" value="Genomic_DNA"/>
</dbReference>
<reference evidence="2 3" key="1">
    <citation type="submission" date="2016-10" db="EMBL/GenBank/DDBJ databases">
        <authorList>
            <person name="Varghese N."/>
            <person name="Submissions S."/>
        </authorList>
    </citation>
    <scope>NUCLEOTIDE SEQUENCE [LARGE SCALE GENOMIC DNA]</scope>
    <source>
        <strain evidence="2 3">DSM 17997</strain>
    </source>
</reference>
<comment type="caution">
    <text evidence="2">The sequence shown here is derived from an EMBL/GenBank/DDBJ whole genome shotgun (WGS) entry which is preliminary data.</text>
</comment>
<dbReference type="InterPro" id="IPR037053">
    <property type="entry name" value="Phage_tail_collar_dom_sf"/>
</dbReference>
<dbReference type="Pfam" id="PF07484">
    <property type="entry name" value="Collar"/>
    <property type="match status" value="1"/>
</dbReference>
<evidence type="ECO:0000313" key="3">
    <source>
        <dbReference type="Proteomes" id="UP000199663"/>
    </source>
</evidence>
<evidence type="ECO:0000313" key="2">
    <source>
        <dbReference type="EMBL" id="SDZ51185.1"/>
    </source>
</evidence>
<gene>
    <name evidence="2" type="ORF">SAMN05444412_11912</name>
</gene>
<dbReference type="Gene3D" id="3.90.1340.10">
    <property type="entry name" value="Phage tail collar domain"/>
    <property type="match status" value="1"/>
</dbReference>
<organism evidence="2 3">
    <name type="scientific">Rhodonellum ikkaensis</name>
    <dbReference type="NCBI Taxonomy" id="336829"/>
    <lineage>
        <taxon>Bacteria</taxon>
        <taxon>Pseudomonadati</taxon>
        <taxon>Bacteroidota</taxon>
        <taxon>Cytophagia</taxon>
        <taxon>Cytophagales</taxon>
        <taxon>Cytophagaceae</taxon>
        <taxon>Rhodonellum</taxon>
    </lineage>
</organism>